<name>A0ABS5PNN2_9FIRM</name>
<reference evidence="4 5" key="1">
    <citation type="submission" date="2021-05" db="EMBL/GenBank/DDBJ databases">
        <title>Fusibacter ferrireducens sp. nov., an anaerobic, sulfur- and Fe-reducing bacterium isolated from the mangrove sediment.</title>
        <authorList>
            <person name="Qiu D."/>
        </authorList>
    </citation>
    <scope>NUCLEOTIDE SEQUENCE [LARGE SCALE GENOMIC DNA]</scope>
    <source>
        <strain evidence="4 5">DSM 12116</strain>
    </source>
</reference>
<dbReference type="Gene3D" id="1.25.40.340">
    <property type="match status" value="1"/>
</dbReference>
<feature type="domain" description="DhaL" evidence="3">
    <location>
        <begin position="3"/>
        <end position="202"/>
    </location>
</feature>
<evidence type="ECO:0000313" key="4">
    <source>
        <dbReference type="EMBL" id="MBS7525979.1"/>
    </source>
</evidence>
<dbReference type="InterPro" id="IPR036117">
    <property type="entry name" value="DhaL_dom_sf"/>
</dbReference>
<dbReference type="SMART" id="SM01120">
    <property type="entry name" value="Dak2"/>
    <property type="match status" value="1"/>
</dbReference>
<gene>
    <name evidence="4" type="primary">dhaL</name>
    <name evidence="4" type="ORF">KHM83_04710</name>
</gene>
<dbReference type="RefSeq" id="WP_213235765.1">
    <property type="nucleotide sequence ID" value="NZ_JAHBCL010000006.1"/>
</dbReference>
<dbReference type="InterPro" id="IPR004007">
    <property type="entry name" value="DhaL_dom"/>
</dbReference>
<evidence type="ECO:0000259" key="3">
    <source>
        <dbReference type="PROSITE" id="PS51480"/>
    </source>
</evidence>
<dbReference type="EMBL" id="JAHBCL010000006">
    <property type="protein sequence ID" value="MBS7525979.1"/>
    <property type="molecule type" value="Genomic_DNA"/>
</dbReference>
<dbReference type="InterPro" id="IPR012737">
    <property type="entry name" value="DhaK_L_YcgS"/>
</dbReference>
<keyword evidence="1" id="KW-0808">Transferase</keyword>
<keyword evidence="5" id="KW-1185">Reference proteome</keyword>
<comment type="caution">
    <text evidence="4">The sequence shown here is derived from an EMBL/GenBank/DDBJ whole genome shotgun (WGS) entry which is preliminary data.</text>
</comment>
<dbReference type="Proteomes" id="UP000746471">
    <property type="component" value="Unassembled WGS sequence"/>
</dbReference>
<dbReference type="InterPro" id="IPR050861">
    <property type="entry name" value="Dihydroxyacetone_Kinase"/>
</dbReference>
<dbReference type="SUPFAM" id="SSF101473">
    <property type="entry name" value="DhaL-like"/>
    <property type="match status" value="1"/>
</dbReference>
<sequence length="206" mass="21659">MSKTLFGMIQALQETISSQEAFLTELDGAIGDADHGINMNRGFEAVITKFTEEDTDIGASLKKLGMTLLSTVGGASGPLYGTAFMRAGAEAQGKETLTLEEAEVMLAAAIKGIQDRGKAVKGEKTMLDAMMPAQDALKQAVAEGLSVVEGLEKACAAANEGIEFTKTIRATKGRASYLGDRSIGHQDPGATSFTLMLETATKYLKA</sequence>
<dbReference type="Pfam" id="PF02734">
    <property type="entry name" value="Dak2"/>
    <property type="match status" value="1"/>
</dbReference>
<evidence type="ECO:0000313" key="5">
    <source>
        <dbReference type="Proteomes" id="UP000746471"/>
    </source>
</evidence>
<dbReference type="PANTHER" id="PTHR28629:SF4">
    <property type="entry name" value="TRIOKINASE_FMN CYCLASE"/>
    <property type="match status" value="1"/>
</dbReference>
<dbReference type="PANTHER" id="PTHR28629">
    <property type="entry name" value="TRIOKINASE/FMN CYCLASE"/>
    <property type="match status" value="1"/>
</dbReference>
<evidence type="ECO:0000256" key="1">
    <source>
        <dbReference type="ARBA" id="ARBA00022679"/>
    </source>
</evidence>
<organism evidence="4 5">
    <name type="scientific">Fusibacter paucivorans</name>
    <dbReference type="NCBI Taxonomy" id="76009"/>
    <lineage>
        <taxon>Bacteria</taxon>
        <taxon>Bacillati</taxon>
        <taxon>Bacillota</taxon>
        <taxon>Clostridia</taxon>
        <taxon>Eubacteriales</taxon>
        <taxon>Eubacteriales Family XII. Incertae Sedis</taxon>
        <taxon>Fusibacter</taxon>
    </lineage>
</organism>
<proteinExistence type="predicted"/>
<protein>
    <submittedName>
        <fullName evidence="4">Dihydroxyacetone kinase subunit L</fullName>
    </submittedName>
</protein>
<dbReference type="GO" id="GO:0016301">
    <property type="term" value="F:kinase activity"/>
    <property type="evidence" value="ECO:0007669"/>
    <property type="project" value="UniProtKB-KW"/>
</dbReference>
<accession>A0ABS5PNN2</accession>
<keyword evidence="2 4" id="KW-0418">Kinase</keyword>
<evidence type="ECO:0000256" key="2">
    <source>
        <dbReference type="ARBA" id="ARBA00022777"/>
    </source>
</evidence>
<dbReference type="PROSITE" id="PS51480">
    <property type="entry name" value="DHAL"/>
    <property type="match status" value="1"/>
</dbReference>
<dbReference type="NCBIfam" id="TIGR02365">
    <property type="entry name" value="dha_L_ycgS"/>
    <property type="match status" value="1"/>
</dbReference>